<sequence length="206" mass="21271">MAPELFDLPAASLILLLGFAAVLLAGATPRQLWAPTAAAAGASLVLSQVAHTGAATGLLLFAIGAAIGLDQALSMLRQDRRRLRKLASRPHARHLLANRQVTTTGQPVRLAGAAVIVSTATLHLAVHHVVTAVPAGSPTIPVLAVVICLPVLPAVFAKVRVAVVERIPSLRARPGTRLLSVPHDPRAGMLLSVVVLLATVFAVAAM</sequence>
<organism evidence="2 3">
    <name type="scientific">Amycolatopsis magusensis</name>
    <dbReference type="NCBI Taxonomy" id="882444"/>
    <lineage>
        <taxon>Bacteria</taxon>
        <taxon>Bacillati</taxon>
        <taxon>Actinomycetota</taxon>
        <taxon>Actinomycetes</taxon>
        <taxon>Pseudonocardiales</taxon>
        <taxon>Pseudonocardiaceae</taxon>
        <taxon>Amycolatopsis</taxon>
    </lineage>
</organism>
<comment type="caution">
    <text evidence="2">The sequence shown here is derived from an EMBL/GenBank/DDBJ whole genome shotgun (WGS) entry which is preliminary data.</text>
</comment>
<feature type="transmembrane region" description="Helical" evidence="1">
    <location>
        <begin position="187"/>
        <end position="205"/>
    </location>
</feature>
<keyword evidence="1" id="KW-0812">Transmembrane</keyword>
<evidence type="ECO:0000256" key="1">
    <source>
        <dbReference type="SAM" id="Phobius"/>
    </source>
</evidence>
<accession>A0ABS4PXN2</accession>
<feature type="transmembrane region" description="Helical" evidence="1">
    <location>
        <begin position="108"/>
        <end position="130"/>
    </location>
</feature>
<evidence type="ECO:0008006" key="4">
    <source>
        <dbReference type="Google" id="ProtNLM"/>
    </source>
</evidence>
<keyword evidence="3" id="KW-1185">Reference proteome</keyword>
<dbReference type="EMBL" id="JAGGMS010000001">
    <property type="protein sequence ID" value="MBP2184189.1"/>
    <property type="molecule type" value="Genomic_DNA"/>
</dbReference>
<feature type="transmembrane region" description="Helical" evidence="1">
    <location>
        <begin position="142"/>
        <end position="163"/>
    </location>
</feature>
<keyword evidence="1" id="KW-0472">Membrane</keyword>
<dbReference type="RefSeq" id="WP_209667242.1">
    <property type="nucleotide sequence ID" value="NZ_JAGGMS010000001.1"/>
</dbReference>
<proteinExistence type="predicted"/>
<dbReference type="Proteomes" id="UP000741013">
    <property type="component" value="Unassembled WGS sequence"/>
</dbReference>
<name>A0ABS4PXN2_9PSEU</name>
<evidence type="ECO:0000313" key="2">
    <source>
        <dbReference type="EMBL" id="MBP2184189.1"/>
    </source>
</evidence>
<keyword evidence="1" id="KW-1133">Transmembrane helix</keyword>
<protein>
    <recommendedName>
        <fullName evidence="4">Sap, sulfolipid-1-addressing protein</fullName>
    </recommendedName>
</protein>
<feature type="transmembrane region" description="Helical" evidence="1">
    <location>
        <begin position="55"/>
        <end position="76"/>
    </location>
</feature>
<evidence type="ECO:0000313" key="3">
    <source>
        <dbReference type="Proteomes" id="UP000741013"/>
    </source>
</evidence>
<gene>
    <name evidence="2" type="ORF">JOM49_005715</name>
</gene>
<reference evidence="2 3" key="1">
    <citation type="submission" date="2021-03" db="EMBL/GenBank/DDBJ databases">
        <title>Sequencing the genomes of 1000 actinobacteria strains.</title>
        <authorList>
            <person name="Klenk H.-P."/>
        </authorList>
    </citation>
    <scope>NUCLEOTIDE SEQUENCE [LARGE SCALE GENOMIC DNA]</scope>
    <source>
        <strain evidence="2 3">DSM 45510</strain>
    </source>
</reference>